<dbReference type="Pfam" id="PF13489">
    <property type="entry name" value="Methyltransf_23"/>
    <property type="match status" value="1"/>
</dbReference>
<dbReference type="GO" id="GO:0032259">
    <property type="term" value="P:methylation"/>
    <property type="evidence" value="ECO:0007669"/>
    <property type="project" value="UniProtKB-KW"/>
</dbReference>
<dbReference type="PANTHER" id="PTHR43861:SF6">
    <property type="entry name" value="METHYLTRANSFERASE TYPE 11"/>
    <property type="match status" value="1"/>
</dbReference>
<keyword evidence="2" id="KW-1185">Reference proteome</keyword>
<dbReference type="InterPro" id="IPR029063">
    <property type="entry name" value="SAM-dependent_MTases_sf"/>
</dbReference>
<gene>
    <name evidence="1" type="ORF">J2W55_000246</name>
</gene>
<evidence type="ECO:0000313" key="2">
    <source>
        <dbReference type="Proteomes" id="UP001247620"/>
    </source>
</evidence>
<dbReference type="SUPFAM" id="SSF53335">
    <property type="entry name" value="S-adenosyl-L-methionine-dependent methyltransferases"/>
    <property type="match status" value="1"/>
</dbReference>
<accession>A0ABU1T501</accession>
<comment type="caution">
    <text evidence="1">The sequence shown here is derived from an EMBL/GenBank/DDBJ whole genome shotgun (WGS) entry which is preliminary data.</text>
</comment>
<dbReference type="GO" id="GO:0008168">
    <property type="term" value="F:methyltransferase activity"/>
    <property type="evidence" value="ECO:0007669"/>
    <property type="project" value="UniProtKB-KW"/>
</dbReference>
<dbReference type="EMBL" id="JAVDUU010000001">
    <property type="protein sequence ID" value="MDR6940418.1"/>
    <property type="molecule type" value="Genomic_DNA"/>
</dbReference>
<protein>
    <submittedName>
        <fullName evidence="1">2-polyprenyl-3-methyl-5-hydroxy-6-metoxy-1, 4-benzoquinol methylase</fullName>
    </submittedName>
</protein>
<name>A0ABU1T501_9SPHI</name>
<reference evidence="1 2" key="1">
    <citation type="submission" date="2023-07" db="EMBL/GenBank/DDBJ databases">
        <title>Sorghum-associated microbial communities from plants grown in Nebraska, USA.</title>
        <authorList>
            <person name="Schachtman D."/>
        </authorList>
    </citation>
    <scope>NUCLEOTIDE SEQUENCE [LARGE SCALE GENOMIC DNA]</scope>
    <source>
        <strain evidence="1 2">3262</strain>
    </source>
</reference>
<sequence>MISRIKTAIKKILKHKVSDDEFYTDLFIHNAAWNSAAPNEEERLRWATIESFILQIKDLRALSNDNSIMEILDLGCGRGWLSNLLSNYGNVTGIEPVQSVVEYANKLFQQLTIKKGTIEDIIAEGKTEYYDLVVCSEVVEHIPDNNKVHFINKINAAIKRKGFLIITTPRKDAEPEWKKYSDPNQPVEDWLTEKSLEELLVAASFKTLSLKRFSIPPVKNAPPIEIYQLWLAQKV</sequence>
<dbReference type="Proteomes" id="UP001247620">
    <property type="component" value="Unassembled WGS sequence"/>
</dbReference>
<keyword evidence="1" id="KW-0489">Methyltransferase</keyword>
<organism evidence="1 2">
    <name type="scientific">Mucilaginibacter pocheonensis</name>
    <dbReference type="NCBI Taxonomy" id="398050"/>
    <lineage>
        <taxon>Bacteria</taxon>
        <taxon>Pseudomonadati</taxon>
        <taxon>Bacteroidota</taxon>
        <taxon>Sphingobacteriia</taxon>
        <taxon>Sphingobacteriales</taxon>
        <taxon>Sphingobacteriaceae</taxon>
        <taxon>Mucilaginibacter</taxon>
    </lineage>
</organism>
<keyword evidence="1" id="KW-0808">Transferase</keyword>
<dbReference type="CDD" id="cd02440">
    <property type="entry name" value="AdoMet_MTases"/>
    <property type="match status" value="1"/>
</dbReference>
<proteinExistence type="predicted"/>
<dbReference type="PANTHER" id="PTHR43861">
    <property type="entry name" value="TRANS-ACONITATE 2-METHYLTRANSFERASE-RELATED"/>
    <property type="match status" value="1"/>
</dbReference>
<evidence type="ECO:0000313" key="1">
    <source>
        <dbReference type="EMBL" id="MDR6940418.1"/>
    </source>
</evidence>
<dbReference type="RefSeq" id="WP_310091051.1">
    <property type="nucleotide sequence ID" value="NZ_JAVDUU010000001.1"/>
</dbReference>
<dbReference type="Gene3D" id="3.40.50.150">
    <property type="entry name" value="Vaccinia Virus protein VP39"/>
    <property type="match status" value="1"/>
</dbReference>